<dbReference type="GO" id="GO:0005634">
    <property type="term" value="C:nucleus"/>
    <property type="evidence" value="ECO:0007669"/>
    <property type="project" value="UniProtKB-ARBA"/>
</dbReference>
<dbReference type="Pfam" id="PF17917">
    <property type="entry name" value="RT_RNaseH"/>
    <property type="match status" value="1"/>
</dbReference>
<dbReference type="InterPro" id="IPR043502">
    <property type="entry name" value="DNA/RNA_pol_sf"/>
</dbReference>
<comment type="caution">
    <text evidence="9">The sequence shown here is derived from an EMBL/GenBank/DDBJ whole genome shotgun (WGS) entry which is preliminary data.</text>
</comment>
<sequence length="566" mass="65078">MPDWKLPFKLYIDACGEGLDAALQQVQIVNGNTYEVPICFISRKIKPTEARYGAIQMKCLFLVWPLEKFHYYLDGSVFEMITDCNAVKSLLNMKTPNRHMSIWQIAIQEYRSNVTIVNKAGNIHKNSDVLSGWALPNTPENPAYVPTGAEVQIPTEGINITDVGTEFFEEVRDSYKLGNNCHILTSQLDKDCKDAALAISMDDIWETSYDNGRFYLFDAILYHRSKHTCVMVLCSRMLINTTLLECHDKTYSEHMSEDRTMQRFKTCAWWPSWRKYVIEYCHRCDRFQKANKATDRYSKTPIFLPCRKDDTAMVTALLIWNRVISHTGLFKNIISDRDPKFSSALWTNLHKRLGTKLSFSTAYHPQTDGLAERMIQTLEDMIRRFCADGLEVKNSDGFTHDWCTLIPALELAYRTSIHASTGKTPAMLEKGWNPKIPVDNLKKDLVDIHLTASRFKLLLDKVRHHANQSINDAFEYVKQKWDQSHKTPEFKVGGLILVSTLNFNNIKGPKKLKDSFEGPLIIKAFHGTNAVKVEFSVELDHKHPTFPVCLVKHYTSSDKELFPLRN</sequence>
<keyword evidence="7" id="KW-0695">RNA-directed DNA polymerase</keyword>
<evidence type="ECO:0000313" key="10">
    <source>
        <dbReference type="Proteomes" id="UP000765509"/>
    </source>
</evidence>
<evidence type="ECO:0000256" key="1">
    <source>
        <dbReference type="ARBA" id="ARBA00022679"/>
    </source>
</evidence>
<dbReference type="Proteomes" id="UP000765509">
    <property type="component" value="Unassembled WGS sequence"/>
</dbReference>
<name>A0A9Q3IFI1_9BASI</name>
<dbReference type="GO" id="GO:0003964">
    <property type="term" value="F:RNA-directed DNA polymerase activity"/>
    <property type="evidence" value="ECO:0007669"/>
    <property type="project" value="UniProtKB-KW"/>
</dbReference>
<dbReference type="InterPro" id="IPR036397">
    <property type="entry name" value="RNaseH_sf"/>
</dbReference>
<dbReference type="PANTHER" id="PTHR37984:SF5">
    <property type="entry name" value="PROTEIN NYNRIN-LIKE"/>
    <property type="match status" value="1"/>
</dbReference>
<keyword evidence="1" id="KW-0808">Transferase</keyword>
<dbReference type="PANTHER" id="PTHR37984">
    <property type="entry name" value="PROTEIN CBG26694"/>
    <property type="match status" value="1"/>
</dbReference>
<dbReference type="GO" id="GO:0003723">
    <property type="term" value="F:RNA binding"/>
    <property type="evidence" value="ECO:0007669"/>
    <property type="project" value="UniProtKB-KW"/>
</dbReference>
<evidence type="ECO:0000256" key="4">
    <source>
        <dbReference type="ARBA" id="ARBA00022759"/>
    </source>
</evidence>
<evidence type="ECO:0000256" key="3">
    <source>
        <dbReference type="ARBA" id="ARBA00022722"/>
    </source>
</evidence>
<dbReference type="OrthoDB" id="2595244at2759"/>
<dbReference type="SUPFAM" id="SSF53098">
    <property type="entry name" value="Ribonuclease H-like"/>
    <property type="match status" value="1"/>
</dbReference>
<dbReference type="AlphaFoldDB" id="A0A9Q3IFI1"/>
<organism evidence="9 10">
    <name type="scientific">Austropuccinia psidii MF-1</name>
    <dbReference type="NCBI Taxonomy" id="1389203"/>
    <lineage>
        <taxon>Eukaryota</taxon>
        <taxon>Fungi</taxon>
        <taxon>Dikarya</taxon>
        <taxon>Basidiomycota</taxon>
        <taxon>Pucciniomycotina</taxon>
        <taxon>Pucciniomycetes</taxon>
        <taxon>Pucciniales</taxon>
        <taxon>Sphaerophragmiaceae</taxon>
        <taxon>Austropuccinia</taxon>
    </lineage>
</organism>
<keyword evidence="3" id="KW-0540">Nuclease</keyword>
<dbReference type="Pfam" id="PF17921">
    <property type="entry name" value="Integrase_H2C2"/>
    <property type="match status" value="1"/>
</dbReference>
<dbReference type="CDD" id="cd09274">
    <property type="entry name" value="RNase_HI_RT_Ty3"/>
    <property type="match status" value="1"/>
</dbReference>
<dbReference type="GO" id="GO:0015074">
    <property type="term" value="P:DNA integration"/>
    <property type="evidence" value="ECO:0007669"/>
    <property type="project" value="InterPro"/>
</dbReference>
<dbReference type="Gene3D" id="3.30.420.10">
    <property type="entry name" value="Ribonuclease H-like superfamily/Ribonuclease H"/>
    <property type="match status" value="1"/>
</dbReference>
<reference evidence="9" key="1">
    <citation type="submission" date="2021-03" db="EMBL/GenBank/DDBJ databases">
        <title>Draft genome sequence of rust myrtle Austropuccinia psidii MF-1, a brazilian biotype.</title>
        <authorList>
            <person name="Quecine M.C."/>
            <person name="Pachon D.M.R."/>
            <person name="Bonatelli M.L."/>
            <person name="Correr F.H."/>
            <person name="Franceschini L.M."/>
            <person name="Leite T.F."/>
            <person name="Margarido G.R.A."/>
            <person name="Almeida C.A."/>
            <person name="Ferrarezi J.A."/>
            <person name="Labate C.A."/>
        </authorList>
    </citation>
    <scope>NUCLEOTIDE SEQUENCE</scope>
    <source>
        <strain evidence="9">MF-1</strain>
    </source>
</reference>
<evidence type="ECO:0000256" key="7">
    <source>
        <dbReference type="ARBA" id="ARBA00022918"/>
    </source>
</evidence>
<dbReference type="GO" id="GO:0016787">
    <property type="term" value="F:hydrolase activity"/>
    <property type="evidence" value="ECO:0007669"/>
    <property type="project" value="UniProtKB-KW"/>
</dbReference>
<keyword evidence="4" id="KW-0255">Endonuclease</keyword>
<dbReference type="InterPro" id="IPR041588">
    <property type="entry name" value="Integrase_H2C2"/>
</dbReference>
<dbReference type="GO" id="GO:0004519">
    <property type="term" value="F:endonuclease activity"/>
    <property type="evidence" value="ECO:0007669"/>
    <property type="project" value="UniProtKB-KW"/>
</dbReference>
<dbReference type="InterPro" id="IPR041373">
    <property type="entry name" value="RT_RNaseH"/>
</dbReference>
<evidence type="ECO:0000256" key="5">
    <source>
        <dbReference type="ARBA" id="ARBA00022801"/>
    </source>
</evidence>
<dbReference type="SUPFAM" id="SSF56672">
    <property type="entry name" value="DNA/RNA polymerases"/>
    <property type="match status" value="1"/>
</dbReference>
<dbReference type="InterPro" id="IPR050951">
    <property type="entry name" value="Retrovirus_Pol_polyprotein"/>
</dbReference>
<evidence type="ECO:0000259" key="8">
    <source>
        <dbReference type="PROSITE" id="PS50994"/>
    </source>
</evidence>
<protein>
    <recommendedName>
        <fullName evidence="8">Integrase catalytic domain-containing protein</fullName>
    </recommendedName>
</protein>
<keyword evidence="2" id="KW-0548">Nucleotidyltransferase</keyword>
<dbReference type="PROSITE" id="PS50994">
    <property type="entry name" value="INTEGRASE"/>
    <property type="match status" value="1"/>
</dbReference>
<keyword evidence="10" id="KW-1185">Reference proteome</keyword>
<dbReference type="InterPro" id="IPR001584">
    <property type="entry name" value="Integrase_cat-core"/>
</dbReference>
<evidence type="ECO:0000256" key="2">
    <source>
        <dbReference type="ARBA" id="ARBA00022695"/>
    </source>
</evidence>
<gene>
    <name evidence="9" type="ORF">O181_079333</name>
</gene>
<proteinExistence type="predicted"/>
<keyword evidence="5" id="KW-0378">Hydrolase</keyword>
<keyword evidence="6" id="KW-0694">RNA-binding</keyword>
<evidence type="ECO:0000313" key="9">
    <source>
        <dbReference type="EMBL" id="MBW0539618.1"/>
    </source>
</evidence>
<accession>A0A9Q3IFI1</accession>
<dbReference type="Gene3D" id="1.10.340.70">
    <property type="match status" value="1"/>
</dbReference>
<dbReference type="EMBL" id="AVOT02044265">
    <property type="protein sequence ID" value="MBW0539618.1"/>
    <property type="molecule type" value="Genomic_DNA"/>
</dbReference>
<feature type="domain" description="Integrase catalytic" evidence="8">
    <location>
        <begin position="264"/>
        <end position="433"/>
    </location>
</feature>
<evidence type="ECO:0000256" key="6">
    <source>
        <dbReference type="ARBA" id="ARBA00022884"/>
    </source>
</evidence>
<dbReference type="InterPro" id="IPR012337">
    <property type="entry name" value="RNaseH-like_sf"/>
</dbReference>